<proteinExistence type="predicted"/>
<reference evidence="3 4" key="1">
    <citation type="submission" date="2019-03" db="EMBL/GenBank/DDBJ databases">
        <title>San Antonio Military Medical Center submission to MRSN (WRAIR), pending publication.</title>
        <authorList>
            <person name="Blyth D.M."/>
            <person name="Mccarthy S.L."/>
            <person name="Schall S.E."/>
            <person name="Stam J.A."/>
            <person name="Ong A.C."/>
            <person name="Mcgann P.T."/>
        </authorList>
    </citation>
    <scope>NUCLEOTIDE SEQUENCE [LARGE SCALE GENOMIC DNA]</scope>
    <source>
        <strain evidence="3 4">MRSN571793</strain>
    </source>
</reference>
<dbReference type="Gene3D" id="2.70.40.10">
    <property type="match status" value="1"/>
</dbReference>
<comment type="caution">
    <text evidence="3">The sequence shown here is derived from an EMBL/GenBank/DDBJ whole genome shotgun (WGS) entry which is preliminary data.</text>
</comment>
<protein>
    <submittedName>
        <fullName evidence="3">dCTP deaminase</fullName>
        <ecNumber evidence="3">3.5.4.13</ecNumber>
    </submittedName>
</protein>
<dbReference type="AlphaFoldDB" id="A0A4Y8L133"/>
<evidence type="ECO:0000256" key="2">
    <source>
        <dbReference type="ARBA" id="ARBA00023080"/>
    </source>
</evidence>
<dbReference type="PANTHER" id="PTHR42680:SF3">
    <property type="entry name" value="DCTP DEAMINASE"/>
    <property type="match status" value="1"/>
</dbReference>
<keyword evidence="1 3" id="KW-0378">Hydrolase</keyword>
<accession>A0A4Y8L133</accession>
<dbReference type="RefSeq" id="WP_134436300.1">
    <property type="nucleotide sequence ID" value="NZ_SOML01000005.1"/>
</dbReference>
<dbReference type="PANTHER" id="PTHR42680">
    <property type="entry name" value="DCTP DEAMINASE"/>
    <property type="match status" value="1"/>
</dbReference>
<evidence type="ECO:0000256" key="1">
    <source>
        <dbReference type="ARBA" id="ARBA00022801"/>
    </source>
</evidence>
<organism evidence="3 4">
    <name type="scientific">Dysgonomonas capnocytophagoides</name>
    <dbReference type="NCBI Taxonomy" id="45254"/>
    <lineage>
        <taxon>Bacteria</taxon>
        <taxon>Pseudomonadati</taxon>
        <taxon>Bacteroidota</taxon>
        <taxon>Bacteroidia</taxon>
        <taxon>Bacteroidales</taxon>
        <taxon>Dysgonomonadaceae</taxon>
        <taxon>Dysgonomonas</taxon>
    </lineage>
</organism>
<gene>
    <name evidence="3" type="primary">dcd</name>
    <name evidence="3" type="ORF">E2605_09695</name>
</gene>
<dbReference type="Proteomes" id="UP000297861">
    <property type="component" value="Unassembled WGS sequence"/>
</dbReference>
<sequence>MYLTKDRLLEEISNQHLIIRPLIDKDSQVNEISIDFRLGCDFLVSIQGRDSFIDASLNSYSEGNSIEHFFQETRRKIGETFLLHPGQTVLGSSLEYVKLPNNIFAVLNMRSSYSRLGLSISSTLQPGYCGCISLELINTSKNAIKLTTGACLFQARFALIQNQQPYFSRKRKYMCQVRPQLTQFSEDNDLKILNDIWKRDNKI</sequence>
<dbReference type="GO" id="GO:0008829">
    <property type="term" value="F:dCTP deaminase activity"/>
    <property type="evidence" value="ECO:0007669"/>
    <property type="project" value="UniProtKB-EC"/>
</dbReference>
<dbReference type="Pfam" id="PF22769">
    <property type="entry name" value="DCD"/>
    <property type="match status" value="1"/>
</dbReference>
<dbReference type="EC" id="3.5.4.13" evidence="3"/>
<evidence type="ECO:0000313" key="4">
    <source>
        <dbReference type="Proteomes" id="UP000297861"/>
    </source>
</evidence>
<evidence type="ECO:0000313" key="3">
    <source>
        <dbReference type="EMBL" id="TFD96429.1"/>
    </source>
</evidence>
<keyword evidence="4" id="KW-1185">Reference proteome</keyword>
<dbReference type="CDD" id="cd07557">
    <property type="entry name" value="trimeric_dUTPase"/>
    <property type="match status" value="1"/>
</dbReference>
<dbReference type="InterPro" id="IPR011962">
    <property type="entry name" value="dCTP_deaminase"/>
</dbReference>
<keyword evidence="2" id="KW-0546">Nucleotide metabolism</keyword>
<dbReference type="InterPro" id="IPR036157">
    <property type="entry name" value="dUTPase-like_sf"/>
</dbReference>
<name>A0A4Y8L133_9BACT</name>
<dbReference type="InterPro" id="IPR033704">
    <property type="entry name" value="dUTPase_trimeric"/>
</dbReference>
<dbReference type="OrthoDB" id="9780202at2"/>
<dbReference type="GO" id="GO:0006229">
    <property type="term" value="P:dUTP biosynthetic process"/>
    <property type="evidence" value="ECO:0007669"/>
    <property type="project" value="InterPro"/>
</dbReference>
<dbReference type="NCBIfam" id="TIGR02274">
    <property type="entry name" value="dCTP_deam"/>
    <property type="match status" value="1"/>
</dbReference>
<dbReference type="SUPFAM" id="SSF51283">
    <property type="entry name" value="dUTPase-like"/>
    <property type="match status" value="1"/>
</dbReference>
<dbReference type="EMBL" id="SOML01000005">
    <property type="protein sequence ID" value="TFD96429.1"/>
    <property type="molecule type" value="Genomic_DNA"/>
</dbReference>